<dbReference type="EMBL" id="HBGQ01015866">
    <property type="protein sequence ID" value="CAD9381588.1"/>
    <property type="molecule type" value="Transcribed_RNA"/>
</dbReference>
<accession>A0A7S2AYR9</accession>
<protein>
    <submittedName>
        <fullName evidence="1">Uncharacterized protein</fullName>
    </submittedName>
</protein>
<proteinExistence type="predicted"/>
<dbReference type="AlphaFoldDB" id="A0A7S2AYR9"/>
<organism evidence="1">
    <name type="scientific">Alexandrium andersonii</name>
    <dbReference type="NCBI Taxonomy" id="327968"/>
    <lineage>
        <taxon>Eukaryota</taxon>
        <taxon>Sar</taxon>
        <taxon>Alveolata</taxon>
        <taxon>Dinophyceae</taxon>
        <taxon>Gonyaulacales</taxon>
        <taxon>Pyrocystaceae</taxon>
        <taxon>Alexandrium</taxon>
    </lineage>
</organism>
<reference evidence="1" key="1">
    <citation type="submission" date="2021-01" db="EMBL/GenBank/DDBJ databases">
        <authorList>
            <person name="Corre E."/>
            <person name="Pelletier E."/>
            <person name="Niang G."/>
            <person name="Scheremetjew M."/>
            <person name="Finn R."/>
            <person name="Kale V."/>
            <person name="Holt S."/>
            <person name="Cochrane G."/>
            <person name="Meng A."/>
            <person name="Brown T."/>
            <person name="Cohen L."/>
        </authorList>
    </citation>
    <scope>NUCLEOTIDE SEQUENCE</scope>
    <source>
        <strain evidence="1">CCMP2222</strain>
    </source>
</reference>
<evidence type="ECO:0000313" key="1">
    <source>
        <dbReference type="EMBL" id="CAD9381588.1"/>
    </source>
</evidence>
<name>A0A7S2AYR9_9DINO</name>
<gene>
    <name evidence="1" type="ORF">AAND1436_LOCUS7861</name>
</gene>
<sequence length="303" mass="34673">MAQGFMTTARAEEVLQSERQAMREQVRHEFFDRKNPNELIERELHNDNPEVSHVYGGAMSALPQEGQIVQAWRPTPWGEWQLGKGIIHRVHQEDKTVTVQFVPDQHRVRTGFMNVKPLFDYTPEYPEIRLAPSERLPTRAEILEREQKANAMRQDLGIPADAPLPGADNLRAGETRLADGSVVMKSDHWGIPAPTLDALRNRSIPPGQITGEYGRHFYTNLYRNNFYLGKEAVVDADGRVGVEARHGRPEEKGRVISHRFIPLDGPQLEQDLQTGQWYPVATKVEPVQREPETFLERMVWFLG</sequence>